<dbReference type="InterPro" id="IPR038765">
    <property type="entry name" value="Papain-like_cys_pep_sf"/>
</dbReference>
<dbReference type="EMBL" id="PRLG01000003">
    <property type="protein sequence ID" value="PYY30945.1"/>
    <property type="molecule type" value="Genomic_DNA"/>
</dbReference>
<accession>A0A2W0CRY7</accession>
<feature type="signal peptide" evidence="1">
    <location>
        <begin position="1"/>
        <end position="31"/>
    </location>
</feature>
<dbReference type="SUPFAM" id="SSF54001">
    <property type="entry name" value="Cysteine proteinases"/>
    <property type="match status" value="1"/>
</dbReference>
<evidence type="ECO:0000313" key="3">
    <source>
        <dbReference type="Proteomes" id="UP000247459"/>
    </source>
</evidence>
<dbReference type="AlphaFoldDB" id="A0A2W0CRY7"/>
<reference evidence="2 3" key="1">
    <citation type="submission" date="2018-01" db="EMBL/GenBank/DDBJ databases">
        <title>Genome sequence of the PGP bacterium Paenibacillus illinoisensis E3.</title>
        <authorList>
            <person name="Rolli E."/>
            <person name="Marasco R."/>
            <person name="Bessem C."/>
            <person name="Michoud G."/>
            <person name="Gaiarsa S."/>
            <person name="Borin S."/>
            <person name="Daffonchio D."/>
        </authorList>
    </citation>
    <scope>NUCLEOTIDE SEQUENCE [LARGE SCALE GENOMIC DNA]</scope>
    <source>
        <strain evidence="2 3">E3</strain>
    </source>
</reference>
<dbReference type="GO" id="GO:0016740">
    <property type="term" value="F:transferase activity"/>
    <property type="evidence" value="ECO:0007669"/>
    <property type="project" value="UniProtKB-KW"/>
</dbReference>
<evidence type="ECO:0000256" key="1">
    <source>
        <dbReference type="SAM" id="SignalP"/>
    </source>
</evidence>
<proteinExistence type="predicted"/>
<sequence>MKKILVKGFLLLTSMLVVLGMLPVGQPTASAETQYTTHGISSEVEISVPESVYGNDEDLSVIEAIKDDGLIGPLAEIGPTYPGTNVPMRVGDVLYSTKTIGGSSQFVGHVGIVNSNFKVVHVTLPVNGGTVDNMTNYMWRHGEGETIKVYRPKNGRGVEAAKWAVYNYKKATQYLIQIDSPLDSLTPNYCSKFIWQAFYFGEGIDITDKGMTGDTNFFVTPSAFTKSNHFVYTTSFNAVRN</sequence>
<keyword evidence="2" id="KW-0808">Transferase</keyword>
<dbReference type="OrthoDB" id="2080087at2"/>
<dbReference type="RefSeq" id="WP_110756082.1">
    <property type="nucleotide sequence ID" value="NZ_PRLG01000003.1"/>
</dbReference>
<organism evidence="2 3">
    <name type="scientific">Paenibacillus illinoisensis</name>
    <dbReference type="NCBI Taxonomy" id="59845"/>
    <lineage>
        <taxon>Bacteria</taxon>
        <taxon>Bacillati</taxon>
        <taxon>Bacillota</taxon>
        <taxon>Bacilli</taxon>
        <taxon>Bacillales</taxon>
        <taxon>Paenibacillaceae</taxon>
        <taxon>Paenibacillus</taxon>
    </lineage>
</organism>
<dbReference type="Gene3D" id="3.90.1720.10">
    <property type="entry name" value="endopeptidase domain like (from Nostoc punctiforme)"/>
    <property type="match status" value="1"/>
</dbReference>
<evidence type="ECO:0000313" key="2">
    <source>
        <dbReference type="EMBL" id="PYY30945.1"/>
    </source>
</evidence>
<dbReference type="Proteomes" id="UP000247459">
    <property type="component" value="Unassembled WGS sequence"/>
</dbReference>
<feature type="chain" id="PRO_5016055517" evidence="1">
    <location>
        <begin position="32"/>
        <end position="241"/>
    </location>
</feature>
<protein>
    <submittedName>
        <fullName evidence="2">Uncharacterized protein</fullName>
    </submittedName>
</protein>
<keyword evidence="1" id="KW-0732">Signal</keyword>
<gene>
    <name evidence="2" type="ORF">PIL02S_00492</name>
</gene>
<comment type="caution">
    <text evidence="2">The sequence shown here is derived from an EMBL/GenBank/DDBJ whole genome shotgun (WGS) entry which is preliminary data.</text>
</comment>
<name>A0A2W0CRY7_9BACL</name>